<sequence length="307" mass="34678">MYALDYSDLDDLSDDEYDDDPIQCYCQDHCPFGDEKGICSVKPGGQCFTSVEAATDDDGYEYPILSYGCLPENEMALLQLVSLKPSIEPRSRLVSFDSSHVFLYETKILSRYFVQFLSYELSKAKNGFLPKKIYLFFILTALQRDLVPHARSKSIKCCSDGDFCNKNLFPMYALEDTPSNPEKLPFIVLVASVTTCVVLLLLCATIFFVRYKKRRAERQDVYKAAGSINGNFGLYDDRRICAKEMADNLNNITSLYCSTDQVEEGGLGRVVQRTISQHLDMASIIRGYCASILYSIGRGRKICALYD</sequence>
<keyword evidence="3 4" id="KW-0472">Membrane</keyword>
<keyword evidence="2" id="KW-0732">Signal</keyword>
<keyword evidence="7" id="KW-1185">Reference proteome</keyword>
<feature type="non-terminal residue" evidence="6">
    <location>
        <position position="307"/>
    </location>
</feature>
<evidence type="ECO:0000256" key="2">
    <source>
        <dbReference type="ARBA" id="ARBA00022729"/>
    </source>
</evidence>
<dbReference type="EMBL" id="JAPWTJ010001256">
    <property type="protein sequence ID" value="KAJ8973016.1"/>
    <property type="molecule type" value="Genomic_DNA"/>
</dbReference>
<evidence type="ECO:0000259" key="5">
    <source>
        <dbReference type="Pfam" id="PF01064"/>
    </source>
</evidence>
<accession>A0ABQ9J528</accession>
<dbReference type="InterPro" id="IPR000472">
    <property type="entry name" value="Activin_recp"/>
</dbReference>
<dbReference type="Gene3D" id="2.10.60.10">
    <property type="entry name" value="CD59"/>
    <property type="match status" value="2"/>
</dbReference>
<protein>
    <recommendedName>
        <fullName evidence="5">Activin types I and II receptor domain-containing protein</fullName>
    </recommendedName>
</protein>
<evidence type="ECO:0000256" key="4">
    <source>
        <dbReference type="SAM" id="Phobius"/>
    </source>
</evidence>
<dbReference type="InterPro" id="IPR045860">
    <property type="entry name" value="Snake_toxin-like_sf"/>
</dbReference>
<evidence type="ECO:0000256" key="3">
    <source>
        <dbReference type="ARBA" id="ARBA00023136"/>
    </source>
</evidence>
<dbReference type="Proteomes" id="UP001162164">
    <property type="component" value="Unassembled WGS sequence"/>
</dbReference>
<keyword evidence="4" id="KW-0812">Transmembrane</keyword>
<comment type="subcellular location">
    <subcellularLocation>
        <location evidence="1">Membrane</location>
    </subcellularLocation>
</comment>
<evidence type="ECO:0000313" key="7">
    <source>
        <dbReference type="Proteomes" id="UP001162164"/>
    </source>
</evidence>
<dbReference type="Pfam" id="PF01064">
    <property type="entry name" value="Activin_recp"/>
    <property type="match status" value="1"/>
</dbReference>
<feature type="domain" description="Activin types I and II receptor" evidence="5">
    <location>
        <begin position="22"/>
        <end position="76"/>
    </location>
</feature>
<reference evidence="6" key="1">
    <citation type="journal article" date="2023" name="Insect Mol. Biol.">
        <title>Genome sequencing provides insights into the evolution of gene families encoding plant cell wall-degrading enzymes in longhorned beetles.</title>
        <authorList>
            <person name="Shin N.R."/>
            <person name="Okamura Y."/>
            <person name="Kirsch R."/>
            <person name="Pauchet Y."/>
        </authorList>
    </citation>
    <scope>NUCLEOTIDE SEQUENCE</scope>
    <source>
        <strain evidence="6">MMC_N1</strain>
    </source>
</reference>
<evidence type="ECO:0000256" key="1">
    <source>
        <dbReference type="ARBA" id="ARBA00004370"/>
    </source>
</evidence>
<organism evidence="6 7">
    <name type="scientific">Molorchus minor</name>
    <dbReference type="NCBI Taxonomy" id="1323400"/>
    <lineage>
        <taxon>Eukaryota</taxon>
        <taxon>Metazoa</taxon>
        <taxon>Ecdysozoa</taxon>
        <taxon>Arthropoda</taxon>
        <taxon>Hexapoda</taxon>
        <taxon>Insecta</taxon>
        <taxon>Pterygota</taxon>
        <taxon>Neoptera</taxon>
        <taxon>Endopterygota</taxon>
        <taxon>Coleoptera</taxon>
        <taxon>Polyphaga</taxon>
        <taxon>Cucujiformia</taxon>
        <taxon>Chrysomeloidea</taxon>
        <taxon>Cerambycidae</taxon>
        <taxon>Lamiinae</taxon>
        <taxon>Monochamini</taxon>
        <taxon>Molorchus</taxon>
    </lineage>
</organism>
<evidence type="ECO:0000313" key="6">
    <source>
        <dbReference type="EMBL" id="KAJ8973016.1"/>
    </source>
</evidence>
<proteinExistence type="predicted"/>
<gene>
    <name evidence="6" type="ORF">NQ317_004614</name>
</gene>
<keyword evidence="4" id="KW-1133">Transmembrane helix</keyword>
<dbReference type="CDD" id="cd23596">
    <property type="entry name" value="TFP_LU_ECD_Tkv"/>
    <property type="match status" value="1"/>
</dbReference>
<comment type="caution">
    <text evidence="6">The sequence shown here is derived from an EMBL/GenBank/DDBJ whole genome shotgun (WGS) entry which is preliminary data.</text>
</comment>
<feature type="transmembrane region" description="Helical" evidence="4">
    <location>
        <begin position="186"/>
        <end position="209"/>
    </location>
</feature>
<name>A0ABQ9J528_9CUCU</name>